<protein>
    <recommendedName>
        <fullName evidence="3">SGNH/GDSL hydrolase family protein</fullName>
    </recommendedName>
</protein>
<organism evidence="1 2">
    <name type="scientific">Bdellovibrio reynosensis</name>
    <dbReference type="NCBI Taxonomy" id="2835041"/>
    <lineage>
        <taxon>Bacteria</taxon>
        <taxon>Pseudomonadati</taxon>
        <taxon>Bdellovibrionota</taxon>
        <taxon>Bdellovibrionia</taxon>
        <taxon>Bdellovibrionales</taxon>
        <taxon>Pseudobdellovibrionaceae</taxon>
        <taxon>Bdellovibrio</taxon>
    </lineage>
</organism>
<name>A0ABY4C731_9BACT</name>
<dbReference type="Proteomes" id="UP000830116">
    <property type="component" value="Chromosome"/>
</dbReference>
<evidence type="ECO:0000313" key="1">
    <source>
        <dbReference type="EMBL" id="UOF00725.1"/>
    </source>
</evidence>
<evidence type="ECO:0000313" key="2">
    <source>
        <dbReference type="Proteomes" id="UP000830116"/>
    </source>
</evidence>
<dbReference type="RefSeq" id="WP_243536899.1">
    <property type="nucleotide sequence ID" value="NZ_CP093442.1"/>
</dbReference>
<dbReference type="EMBL" id="CP093442">
    <property type="protein sequence ID" value="UOF00725.1"/>
    <property type="molecule type" value="Genomic_DNA"/>
</dbReference>
<reference evidence="1" key="1">
    <citation type="submission" date="2022-03" db="EMBL/GenBank/DDBJ databases">
        <title>Genome Identification and Characterization of new species Bdellovibrio reynosense LBG001 sp. nov. from a Mexico soil sample.</title>
        <authorList>
            <person name="Camilli A."/>
            <person name="Ajao Y."/>
            <person name="Guo X."/>
        </authorList>
    </citation>
    <scope>NUCLEOTIDE SEQUENCE</scope>
    <source>
        <strain evidence="1">LBG001</strain>
    </source>
</reference>
<accession>A0ABY4C731</accession>
<sequence>MKYFYWLCGAAFLATGVYFALNFSLEPKSIPKIKFSQVETPEELGKGIYERLRMEIQAAPIVMFGVTPNFVEDMEVVRGFVEANQTPGSKYDVIVVEPMLPYVELFVSSMRIDIKEEMQRFVEGVRKAREQGLRVLVIVPNIYSSQLLKNNPAYRLKEEYKLDVMSFSVTKFPVTRAQEATFEPKCFLQEGTDSAGTAALGCMIQNIARKTYRKQFESNKYSGMMEQTGGKDYLILFNRNQGPR</sequence>
<proteinExistence type="predicted"/>
<keyword evidence="2" id="KW-1185">Reference proteome</keyword>
<gene>
    <name evidence="1" type="ORF">MNR06_13565</name>
</gene>
<evidence type="ECO:0008006" key="3">
    <source>
        <dbReference type="Google" id="ProtNLM"/>
    </source>
</evidence>